<dbReference type="InterPro" id="IPR005312">
    <property type="entry name" value="DUF1759"/>
</dbReference>
<dbReference type="InterPro" id="IPR043502">
    <property type="entry name" value="DNA/RNA_pol_sf"/>
</dbReference>
<feature type="region of interest" description="Disordered" evidence="1">
    <location>
        <begin position="350"/>
        <end position="372"/>
    </location>
</feature>
<evidence type="ECO:0000256" key="1">
    <source>
        <dbReference type="SAM" id="MobiDB-lite"/>
    </source>
</evidence>
<reference evidence="2" key="1">
    <citation type="journal article" date="2023" name="G3 (Bethesda)">
        <title>Whole genome assembly and annotation of the endangered Caribbean coral Acropora cervicornis.</title>
        <authorList>
            <person name="Selwyn J.D."/>
            <person name="Vollmer S.V."/>
        </authorList>
    </citation>
    <scope>NUCLEOTIDE SEQUENCE</scope>
    <source>
        <strain evidence="2">K2</strain>
    </source>
</reference>
<dbReference type="Pfam" id="PF03564">
    <property type="entry name" value="DUF1759"/>
    <property type="match status" value="1"/>
</dbReference>
<keyword evidence="3" id="KW-1185">Reference proteome</keyword>
<comment type="caution">
    <text evidence="2">The sequence shown here is derived from an EMBL/GenBank/DDBJ whole genome shotgun (WGS) entry which is preliminary data.</text>
</comment>
<evidence type="ECO:0008006" key="4">
    <source>
        <dbReference type="Google" id="ProtNLM"/>
    </source>
</evidence>
<dbReference type="EMBL" id="JARQWQ010000120">
    <property type="protein sequence ID" value="KAK2549801.1"/>
    <property type="molecule type" value="Genomic_DNA"/>
</dbReference>
<dbReference type="Pfam" id="PF05380">
    <property type="entry name" value="Peptidase_A17"/>
    <property type="match status" value="1"/>
</dbReference>
<organism evidence="2 3">
    <name type="scientific">Acropora cervicornis</name>
    <name type="common">Staghorn coral</name>
    <dbReference type="NCBI Taxonomy" id="6130"/>
    <lineage>
        <taxon>Eukaryota</taxon>
        <taxon>Metazoa</taxon>
        <taxon>Cnidaria</taxon>
        <taxon>Anthozoa</taxon>
        <taxon>Hexacorallia</taxon>
        <taxon>Scleractinia</taxon>
        <taxon>Astrocoeniina</taxon>
        <taxon>Acroporidae</taxon>
        <taxon>Acropora</taxon>
    </lineage>
</organism>
<accession>A0AAD9PVS6</accession>
<name>A0AAD9PVS6_ACRCE</name>
<dbReference type="SUPFAM" id="SSF56672">
    <property type="entry name" value="DNA/RNA polymerases"/>
    <property type="match status" value="1"/>
</dbReference>
<dbReference type="PANTHER" id="PTHR47331">
    <property type="entry name" value="PHD-TYPE DOMAIN-CONTAINING PROTEIN"/>
    <property type="match status" value="1"/>
</dbReference>
<reference evidence="2" key="2">
    <citation type="journal article" date="2023" name="Science">
        <title>Genomic signatures of disease resistance in endangered staghorn corals.</title>
        <authorList>
            <person name="Vollmer S.V."/>
            <person name="Selwyn J.D."/>
            <person name="Despard B.A."/>
            <person name="Roesel C.L."/>
        </authorList>
    </citation>
    <scope>NUCLEOTIDE SEQUENCE</scope>
    <source>
        <strain evidence="2">K2</strain>
    </source>
</reference>
<sequence>MTALSFCHVRLHASTLFVPESAPVMGEGYLASITSSMERITAGHGLAPLQVLKFDGSPEVYPLFRQRFHQLVETKAFDEQTKMARLVHFLEGAALLAVQRYEAVPGGLKKTLSILQNRFGQPFKIMKACIDALTKGPVIAPQDKEGLQRLADTALVIYDTLASMNCLTEMNASNLEKVILRLPRWLQDRFREHLVKLQKQGIIMPTFLDIVKFLNDRAEVANHPFFTQNSYESRLPRRPEDGRKLHVRHLTTLTTNVSGEGVKPDSSKAMRTIKCMLCSQSHPLYRCDVFKSKSVEQRREFVSKKNICFNCVNSRDHLAKSCTSTNRCKVPGCGKPHHSLLHQSNLSLSRPDHQSHLTEGTSTPAIPTGSLSDPFVPTASVNTSVIGKNGRHTTTYALIDSASDVTLIDPSLVQELGIEGEEGELSISTMSQREKHQTGLRVDFMISSVDGQRSDYIRNAWAFRDLTIPLKLISAGMKVTRWTHLQHVQFPDVERGKVSILIGTGIQEAFIPLEVRRGKPNEPFTIRSCLGWSVLGGSAGAAKTRRTMSVEDHKALKIINNTISFADGHYQMGLLWKHEDPHLPFNRSLAETRLKALKGRFRRTPELEMKYRSFIRVVFDAAAKFKGTSLNDRLYHGPDLTNDLVGVLIRFRQEKIAFTADIEALFHQVKVLPKDADALRFLWWNDSLDQPPVDYQMLVHIFGATSSPCCANKALKQTAEDKKTRLSPEAVKTIQRNFYVDDLLKSVATTESAITLANQLVGVLKECGFRLTKFTSNSNKVLRVFPQEELANPSINLDLDELPIGRTLGLHWDALADNLQFKVAPNNKPPTKRGILSTVSSLFDPLGFLGPFLLPAKVILQQLWRIDASWDDPIQEPLLAQWSNWLKSTSHVANLKISRCFKSFSERSISNIQMHYFLDASTHGYAAVGYLRLLDDVGKVHCAFVMGKTYCFKEKPLPCHRGCLYKRISIEGNSGE</sequence>
<protein>
    <recommendedName>
        <fullName evidence="4">Peptidase A2 domain-containing protein</fullName>
    </recommendedName>
</protein>
<proteinExistence type="predicted"/>
<dbReference type="Proteomes" id="UP001249851">
    <property type="component" value="Unassembled WGS sequence"/>
</dbReference>
<dbReference type="AlphaFoldDB" id="A0AAD9PVS6"/>
<evidence type="ECO:0000313" key="2">
    <source>
        <dbReference type="EMBL" id="KAK2549801.1"/>
    </source>
</evidence>
<feature type="compositionally biased region" description="Polar residues" evidence="1">
    <location>
        <begin position="357"/>
        <end position="371"/>
    </location>
</feature>
<dbReference type="CDD" id="cd01644">
    <property type="entry name" value="RT_pepA17"/>
    <property type="match status" value="1"/>
</dbReference>
<dbReference type="InterPro" id="IPR008042">
    <property type="entry name" value="Retrotrans_Pao"/>
</dbReference>
<evidence type="ECO:0000313" key="3">
    <source>
        <dbReference type="Proteomes" id="UP001249851"/>
    </source>
</evidence>
<gene>
    <name evidence="2" type="ORF">P5673_029622</name>
</gene>